<feature type="compositionally biased region" description="Basic and acidic residues" evidence="1">
    <location>
        <begin position="10"/>
        <end position="22"/>
    </location>
</feature>
<sequence length="94" mass="9678">MEPRPGASTRRPEGRPQREVRGRAPCLGRHIGGRHVGGPPLIHGSRAPCWGAMLGGVEPRDTIYTGTGGAMLGGAEPPDPIYTGTGVALLGVAM</sequence>
<name>A0A0X8E9S2_HHV1</name>
<dbReference type="EMBL" id="KU310659">
    <property type="protein sequence ID" value="AMB65744.1"/>
    <property type="molecule type" value="Genomic_DNA"/>
</dbReference>
<evidence type="ECO:0000256" key="1">
    <source>
        <dbReference type="SAM" id="MobiDB-lite"/>
    </source>
</evidence>
<keyword evidence="2" id="KW-0436">Ligase</keyword>
<organism evidence="2">
    <name type="scientific">Human herpesvirus 1</name>
    <name type="common">HHV-1</name>
    <name type="synonym">Human herpes simplex virus 1</name>
    <dbReference type="NCBI Taxonomy" id="10298"/>
    <lineage>
        <taxon>Viruses</taxon>
        <taxon>Duplodnaviria</taxon>
        <taxon>Heunggongvirae</taxon>
        <taxon>Peploviricota</taxon>
        <taxon>Herviviricetes</taxon>
        <taxon>Herpesvirales</taxon>
        <taxon>Orthoherpesviridae</taxon>
        <taxon>Alphaherpesvirinae</taxon>
        <taxon>Simplexvirus</taxon>
        <taxon>Simplexvirus humanalpha1</taxon>
    </lineage>
</organism>
<feature type="region of interest" description="Disordered" evidence="1">
    <location>
        <begin position="1"/>
        <end position="40"/>
    </location>
</feature>
<organismHost>
    <name type="scientific">Homo sapiens</name>
    <name type="common">Human</name>
    <dbReference type="NCBI Taxonomy" id="9606"/>
</organismHost>
<evidence type="ECO:0000313" key="2">
    <source>
        <dbReference type="EMBL" id="AMB65744.1"/>
    </source>
</evidence>
<proteinExistence type="predicted"/>
<protein>
    <submittedName>
        <fullName evidence="2">Ubiquitin E3 ligase ICP0</fullName>
    </submittedName>
</protein>
<accession>A0A0X8E9S2</accession>
<reference evidence="2" key="1">
    <citation type="journal article" date="2016" name="JCI Insight">
        <title>HSV-2 DeltagD elicits FcgammaR-effector antibodies that protect against clinical isolates.</title>
        <authorList>
            <person name="Petro C.D."/>
            <person name="Weinrick B."/>
            <person name="Khajoueinejad N."/>
            <person name="Burn C."/>
            <person name="Sellers R."/>
            <person name="Jacobs W.R.Jr."/>
            <person name="Herold B.C."/>
        </authorList>
    </citation>
    <scope>NUCLEOTIDE SEQUENCE</scope>
    <source>
        <strain evidence="2">B^3x1.3</strain>
    </source>
</reference>
<dbReference type="GO" id="GO:0016874">
    <property type="term" value="F:ligase activity"/>
    <property type="evidence" value="ECO:0007669"/>
    <property type="project" value="UniProtKB-KW"/>
</dbReference>
<gene>
    <name evidence="2" type="primary">RL2</name>
</gene>